<gene>
    <name evidence="7" type="primary">rtxA2</name>
    <name evidence="7" type="ORF">Lsha_0946</name>
</gene>
<evidence type="ECO:0000256" key="3">
    <source>
        <dbReference type="ARBA" id="ARBA00022729"/>
    </source>
</evidence>
<dbReference type="InterPro" id="IPR019960">
    <property type="entry name" value="T1SS_VCA0849"/>
</dbReference>
<dbReference type="GO" id="GO:0005509">
    <property type="term" value="F:calcium ion binding"/>
    <property type="evidence" value="ECO:0007669"/>
    <property type="project" value="InterPro"/>
</dbReference>
<dbReference type="InterPro" id="IPR003644">
    <property type="entry name" value="Calx_beta"/>
</dbReference>
<dbReference type="EMBL" id="LNYW01000031">
    <property type="protein sequence ID" value="KTD62661.1"/>
    <property type="molecule type" value="Genomic_DNA"/>
</dbReference>
<keyword evidence="3" id="KW-0732">Signal</keyword>
<accession>A0A0W0Z0J9</accession>
<dbReference type="Gene3D" id="2.60.40.3440">
    <property type="match status" value="1"/>
</dbReference>
<dbReference type="Pfam" id="PF03160">
    <property type="entry name" value="Calx-beta"/>
    <property type="match status" value="2"/>
</dbReference>
<dbReference type="PANTHER" id="PTHR38340">
    <property type="entry name" value="S-LAYER PROTEIN"/>
    <property type="match status" value="1"/>
</dbReference>
<organism evidence="7 8">
    <name type="scientific">Legionella shakespearei DSM 23087</name>
    <dbReference type="NCBI Taxonomy" id="1122169"/>
    <lineage>
        <taxon>Bacteria</taxon>
        <taxon>Pseudomonadati</taxon>
        <taxon>Pseudomonadota</taxon>
        <taxon>Gammaproteobacteria</taxon>
        <taxon>Legionellales</taxon>
        <taxon>Legionellaceae</taxon>
        <taxon>Legionella</taxon>
    </lineage>
</organism>
<dbReference type="Gene3D" id="2.150.10.10">
    <property type="entry name" value="Serralysin-like metalloprotease, C-terminal"/>
    <property type="match status" value="3"/>
</dbReference>
<comment type="subcellular location">
    <subcellularLocation>
        <location evidence="1">Secreted</location>
    </subcellularLocation>
</comment>
<dbReference type="eggNOG" id="COG2931">
    <property type="taxonomic scope" value="Bacteria"/>
</dbReference>
<dbReference type="InterPro" id="IPR050557">
    <property type="entry name" value="RTX_toxin/Mannuronan_C5-epim"/>
</dbReference>
<comment type="caution">
    <text evidence="7">The sequence shown here is derived from an EMBL/GenBank/DDBJ whole genome shotgun (WGS) entry which is preliminary data.</text>
</comment>
<dbReference type="SUPFAM" id="SSF141072">
    <property type="entry name" value="CalX-like"/>
    <property type="match status" value="2"/>
</dbReference>
<evidence type="ECO:0000256" key="1">
    <source>
        <dbReference type="ARBA" id="ARBA00004613"/>
    </source>
</evidence>
<evidence type="ECO:0000256" key="5">
    <source>
        <dbReference type="ARBA" id="ARBA00022837"/>
    </source>
</evidence>
<feature type="non-terminal residue" evidence="7">
    <location>
        <position position="1"/>
    </location>
</feature>
<proteinExistence type="predicted"/>
<keyword evidence="2" id="KW-0964">Secreted</keyword>
<dbReference type="InterPro" id="IPR011049">
    <property type="entry name" value="Serralysin-like_metalloprot_C"/>
</dbReference>
<dbReference type="Gene3D" id="2.60.40.1200">
    <property type="match status" value="1"/>
</dbReference>
<evidence type="ECO:0000259" key="6">
    <source>
        <dbReference type="Pfam" id="PF03160"/>
    </source>
</evidence>
<feature type="domain" description="Calx-beta" evidence="6">
    <location>
        <begin position="650"/>
        <end position="743"/>
    </location>
</feature>
<sequence>ITGASGGNFEDLAVDNTAVDTVITDTIDVSSVILTSNAPATVVQGSTVIYTATVSSPVTDSPLIVELSNGQQIIIAVGETFGNVSSVLTTDASVSILSYSGANYESISTSGTVVTEVNHTPVANNDTISTLEDTPATGNVLTNDTDSDGDSLSVVSFTVAGVSGSFNAGQTVLIANVGTLQINENGDYIFTPVTDYNGSVPVVTYTVTDGSSSSSANLNITVTPVNDGPVAVNDTVNVVVSGVLGRLHSDFYNYREGSDGPNLSSVAMAQNFINNHSPNASFSSTTVNYALNGGNNLGGYVNSSNDNLKTWIGADGSSLVRFDNSPLSTGDAIIHMTGLVNLAAGSYNFRVTADDGYTILIDGVAVATRDLNQSPTTTTFESFNIDTSGLHQIEIVYWDQGGQYVLQVELQKGTDGYHYLGTSDSSGNGVFSLDTLIDVSTLLANDTDVDDPHSSLSIVSVANASHGIVSLDGLGHVVLSVEPGYAGPVTFQYTIQDPHGAQSTATVTVNVEQLTVSIAVSPAGVLEDGSDNLVYTVTLSHPSAFDTTVNYQLSGTATNGTDYTGSAVTGSVIVPAGQLTGTFTIDPTADNLLEANETVIATITSAVSNSVALITAGDPAIGTIINDDTANAVLSVTTHGAEGGSNIVYTVTLSKVNNTGAPITFDIATTGGTATSGSDYTAIPAGAKITVANGSSTGTYTLPVTNDTLPEATETVQATISNSSNASVSIGTASATANITDNDFAPALSLPNVINIVNPGSTSIFTGAGLGTPNGTDQGAGVSQSNLETELSLTSGRLDLFDPPSHGSGSNAYNDPGNVNAIDGKLTNSNYSLQSGDTISFNWSFINGEDSRAEINDGFNDLAVLVVTQPDGTKVLVQISSSEQAEALKTVSGIYNFSATQTGNYQFSWLVLNGGDANKDSRVNITATRVFRGSTEYGDPFALTINAALKVTDGSETLKVRISGVPTVGATFSAGTNLGGGVWEFTTAELVGLIYYPPTTFTSGSIDLTVTAIATETSTGTTASTSQTLTLSVDHTTNTISSGTEGGDSITGTANNDLIHGYAGNDTINAGGGNDLIYGGAGNDTINGQGGNDTIYGGIGNDIISGGDGNDLLFGEAGDDTLNGNAGNDILYGGAGNDILNGGLGNDFLSGGKGNDTLTGGGGIDTFIWMQGDGGTVASKAVDTITDFKANPVGTSADASVLNLSDLLSGEHADTLDSYLSISKTGSDTTISIDPTGHLNPNNIAGTATQTIVLQGVDLTAVFSTTNSHDIINHLIANGNLITDH</sequence>
<dbReference type="Pfam" id="PF00353">
    <property type="entry name" value="HemolysinCabind"/>
    <property type="match status" value="2"/>
</dbReference>
<name>A0A0W0Z0J9_9GAMM</name>
<keyword evidence="4" id="KW-0677">Repeat</keyword>
<dbReference type="InterPro" id="IPR001343">
    <property type="entry name" value="Hemolysn_Ca-bd"/>
</dbReference>
<dbReference type="GO" id="GO:0007154">
    <property type="term" value="P:cell communication"/>
    <property type="evidence" value="ECO:0007669"/>
    <property type="project" value="InterPro"/>
</dbReference>
<dbReference type="NCBIfam" id="TIGR03661">
    <property type="entry name" value="T1SS_VCA0849"/>
    <property type="match status" value="1"/>
</dbReference>
<dbReference type="PRINTS" id="PR00313">
    <property type="entry name" value="CABNDNGRPT"/>
</dbReference>
<dbReference type="GO" id="GO:0016020">
    <property type="term" value="C:membrane"/>
    <property type="evidence" value="ECO:0007669"/>
    <property type="project" value="InterPro"/>
</dbReference>
<reference evidence="7 8" key="1">
    <citation type="submission" date="2015-11" db="EMBL/GenBank/DDBJ databases">
        <title>Genomic analysis of 38 Legionella species identifies large and diverse effector repertoires.</title>
        <authorList>
            <person name="Burstein D."/>
            <person name="Amaro F."/>
            <person name="Zusman T."/>
            <person name="Lifshitz Z."/>
            <person name="Cohen O."/>
            <person name="Gilbert J.A."/>
            <person name="Pupko T."/>
            <person name="Shuman H.A."/>
            <person name="Segal G."/>
        </authorList>
    </citation>
    <scope>NUCLEOTIDE SEQUENCE [LARGE SCALE GENOMIC DNA]</scope>
    <source>
        <strain evidence="7 8">ATCC 49655</strain>
    </source>
</reference>
<evidence type="ECO:0000313" key="7">
    <source>
        <dbReference type="EMBL" id="KTD62661.1"/>
    </source>
</evidence>
<feature type="domain" description="Calx-beta" evidence="6">
    <location>
        <begin position="546"/>
        <end position="620"/>
    </location>
</feature>
<dbReference type="SUPFAM" id="SSF51120">
    <property type="entry name" value="beta-Roll"/>
    <property type="match status" value="2"/>
</dbReference>
<evidence type="ECO:0000256" key="4">
    <source>
        <dbReference type="ARBA" id="ARBA00022737"/>
    </source>
</evidence>
<dbReference type="Gene3D" id="2.60.40.2030">
    <property type="match status" value="2"/>
</dbReference>
<dbReference type="STRING" id="1122169.Lsha_0946"/>
<dbReference type="InterPro" id="IPR018511">
    <property type="entry name" value="Hemolysin-typ_Ca-bd_CS"/>
</dbReference>
<keyword evidence="8" id="KW-1185">Reference proteome</keyword>
<protein>
    <submittedName>
        <fullName evidence="7">Structural toxin protein RtxA</fullName>
    </submittedName>
</protein>
<dbReference type="PROSITE" id="PS00330">
    <property type="entry name" value="HEMOLYSIN_CALCIUM"/>
    <property type="match status" value="3"/>
</dbReference>
<evidence type="ECO:0000256" key="2">
    <source>
        <dbReference type="ARBA" id="ARBA00022525"/>
    </source>
</evidence>
<dbReference type="PATRIC" id="fig|1122169.6.peg.1092"/>
<keyword evidence="5" id="KW-0106">Calcium</keyword>
<dbReference type="GO" id="GO:0005576">
    <property type="term" value="C:extracellular region"/>
    <property type="evidence" value="ECO:0007669"/>
    <property type="project" value="UniProtKB-SubCell"/>
</dbReference>
<dbReference type="PANTHER" id="PTHR38340:SF1">
    <property type="entry name" value="S-LAYER PROTEIN"/>
    <property type="match status" value="1"/>
</dbReference>
<dbReference type="Pfam" id="PF17963">
    <property type="entry name" value="Big_9"/>
    <property type="match status" value="2"/>
</dbReference>
<evidence type="ECO:0000313" key="8">
    <source>
        <dbReference type="Proteomes" id="UP000054600"/>
    </source>
</evidence>
<dbReference type="Proteomes" id="UP000054600">
    <property type="component" value="Unassembled WGS sequence"/>
</dbReference>
<dbReference type="InterPro" id="IPR038081">
    <property type="entry name" value="CalX-like_sf"/>
</dbReference>